<feature type="region of interest" description="Disordered" evidence="1">
    <location>
        <begin position="1414"/>
        <end position="1440"/>
    </location>
</feature>
<accession>T1FWE6</accession>
<feature type="region of interest" description="Disordered" evidence="1">
    <location>
        <begin position="833"/>
        <end position="858"/>
    </location>
</feature>
<feature type="compositionally biased region" description="Basic residues" evidence="1">
    <location>
        <begin position="1621"/>
        <end position="1636"/>
    </location>
</feature>
<reference evidence="5" key="1">
    <citation type="submission" date="2012-12" db="EMBL/GenBank/DDBJ databases">
        <authorList>
            <person name="Hellsten U."/>
            <person name="Grimwood J."/>
            <person name="Chapman J.A."/>
            <person name="Shapiro H."/>
            <person name="Aerts A."/>
            <person name="Otillar R.P."/>
            <person name="Terry A.Y."/>
            <person name="Boore J.L."/>
            <person name="Simakov O."/>
            <person name="Marletaz F."/>
            <person name="Cho S.-J."/>
            <person name="Edsinger-Gonzales E."/>
            <person name="Havlak P."/>
            <person name="Kuo D.-H."/>
            <person name="Larsson T."/>
            <person name="Lv J."/>
            <person name="Arendt D."/>
            <person name="Savage R."/>
            <person name="Osoegawa K."/>
            <person name="de Jong P."/>
            <person name="Lindberg D.R."/>
            <person name="Seaver E.C."/>
            <person name="Weisblat D.A."/>
            <person name="Putnam N.H."/>
            <person name="Grigoriev I.V."/>
            <person name="Rokhsar D.S."/>
        </authorList>
    </citation>
    <scope>NUCLEOTIDE SEQUENCE</scope>
</reference>
<evidence type="ECO:0000313" key="5">
    <source>
        <dbReference type="Proteomes" id="UP000015101"/>
    </source>
</evidence>
<feature type="region of interest" description="Disordered" evidence="1">
    <location>
        <begin position="1601"/>
        <end position="1657"/>
    </location>
</feature>
<dbReference type="RefSeq" id="XP_009032048.1">
    <property type="nucleotide sequence ID" value="XM_009033800.1"/>
</dbReference>
<reference evidence="3 5" key="2">
    <citation type="journal article" date="2013" name="Nature">
        <title>Insights into bilaterian evolution from three spiralian genomes.</title>
        <authorList>
            <person name="Simakov O."/>
            <person name="Marletaz F."/>
            <person name="Cho S.J."/>
            <person name="Edsinger-Gonzales E."/>
            <person name="Havlak P."/>
            <person name="Hellsten U."/>
            <person name="Kuo D.H."/>
            <person name="Larsson T."/>
            <person name="Lv J."/>
            <person name="Arendt D."/>
            <person name="Savage R."/>
            <person name="Osoegawa K."/>
            <person name="de Jong P."/>
            <person name="Grimwood J."/>
            <person name="Chapman J.A."/>
            <person name="Shapiro H."/>
            <person name="Aerts A."/>
            <person name="Otillar R.P."/>
            <person name="Terry A.Y."/>
            <person name="Boore J.L."/>
            <person name="Grigoriev I.V."/>
            <person name="Lindberg D.R."/>
            <person name="Seaver E.C."/>
            <person name="Weisblat D.A."/>
            <person name="Putnam N.H."/>
            <person name="Rokhsar D.S."/>
        </authorList>
    </citation>
    <scope>NUCLEOTIDE SEQUENCE</scope>
</reference>
<feature type="domain" description="SCA7" evidence="2">
    <location>
        <begin position="555"/>
        <end position="621"/>
    </location>
</feature>
<feature type="compositionally biased region" description="Low complexity" evidence="1">
    <location>
        <begin position="143"/>
        <end position="161"/>
    </location>
</feature>
<organism evidence="4 5">
    <name type="scientific">Helobdella robusta</name>
    <name type="common">Californian leech</name>
    <dbReference type="NCBI Taxonomy" id="6412"/>
    <lineage>
        <taxon>Eukaryota</taxon>
        <taxon>Metazoa</taxon>
        <taxon>Spiralia</taxon>
        <taxon>Lophotrochozoa</taxon>
        <taxon>Annelida</taxon>
        <taxon>Clitellata</taxon>
        <taxon>Hirudinea</taxon>
        <taxon>Rhynchobdellida</taxon>
        <taxon>Glossiphoniidae</taxon>
        <taxon>Helobdella</taxon>
    </lineage>
</organism>
<dbReference type="PROSITE" id="PS51505">
    <property type="entry name" value="SCA7"/>
    <property type="match status" value="1"/>
</dbReference>
<evidence type="ECO:0000313" key="3">
    <source>
        <dbReference type="EMBL" id="ESN89883.1"/>
    </source>
</evidence>
<feature type="compositionally biased region" description="Low complexity" evidence="1">
    <location>
        <begin position="297"/>
        <end position="320"/>
    </location>
</feature>
<feature type="compositionally biased region" description="Low complexity" evidence="1">
    <location>
        <begin position="450"/>
        <end position="482"/>
    </location>
</feature>
<dbReference type="InParanoid" id="T1FWE6"/>
<feature type="compositionally biased region" description="Acidic residues" evidence="1">
    <location>
        <begin position="284"/>
        <end position="293"/>
    </location>
</feature>
<evidence type="ECO:0000256" key="1">
    <source>
        <dbReference type="SAM" id="MobiDB-lite"/>
    </source>
</evidence>
<proteinExistence type="predicted"/>
<feature type="region of interest" description="Disordered" evidence="1">
    <location>
        <begin position="1"/>
        <end position="29"/>
    </location>
</feature>
<keyword evidence="5" id="KW-1185">Reference proteome</keyword>
<dbReference type="PANTHER" id="PTHR35711:SF1">
    <property type="entry name" value="ECTODERMAL, ISOFORM F"/>
    <property type="match status" value="1"/>
</dbReference>
<dbReference type="EnsemblMetazoa" id="HelroT194782">
    <property type="protein sequence ID" value="HelroP194782"/>
    <property type="gene ID" value="HelroG194782"/>
</dbReference>
<feature type="compositionally biased region" description="Basic and acidic residues" evidence="1">
    <location>
        <begin position="647"/>
        <end position="657"/>
    </location>
</feature>
<feature type="compositionally biased region" description="Basic and acidic residues" evidence="1">
    <location>
        <begin position="433"/>
        <end position="443"/>
    </location>
</feature>
<protein>
    <recommendedName>
        <fullName evidence="2">SCA7 domain-containing protein</fullName>
    </recommendedName>
</protein>
<feature type="region of interest" description="Disordered" evidence="1">
    <location>
        <begin position="281"/>
        <end position="320"/>
    </location>
</feature>
<dbReference type="OrthoDB" id="6619924at2759"/>
<name>T1FWE6_HELRO</name>
<dbReference type="EMBL" id="AMQM01008567">
    <property type="status" value="NOT_ANNOTATED_CDS"/>
    <property type="molecule type" value="Genomic_DNA"/>
</dbReference>
<dbReference type="KEGG" id="hro:HELRODRAFT_194782"/>
<reference evidence="4" key="3">
    <citation type="submission" date="2015-06" db="UniProtKB">
        <authorList>
            <consortium name="EnsemblMetazoa"/>
        </authorList>
    </citation>
    <scope>IDENTIFICATION</scope>
</reference>
<feature type="region of interest" description="Disordered" evidence="1">
    <location>
        <begin position="1197"/>
        <end position="1218"/>
    </location>
</feature>
<dbReference type="CTD" id="20213141"/>
<dbReference type="GeneID" id="20213141"/>
<feature type="region of interest" description="Disordered" evidence="1">
    <location>
        <begin position="409"/>
        <end position="516"/>
    </location>
</feature>
<dbReference type="EMBL" id="KB097795">
    <property type="protein sequence ID" value="ESN89883.1"/>
    <property type="molecule type" value="Genomic_DNA"/>
</dbReference>
<dbReference type="InterPro" id="IPR013243">
    <property type="entry name" value="SCA7_dom"/>
</dbReference>
<gene>
    <name evidence="4" type="primary">20213141</name>
    <name evidence="3" type="ORF">HELRODRAFT_194782</name>
</gene>
<feature type="compositionally biased region" description="Basic residues" evidence="1">
    <location>
        <begin position="483"/>
        <end position="500"/>
    </location>
</feature>
<feature type="region of interest" description="Disordered" evidence="1">
    <location>
        <begin position="137"/>
        <end position="211"/>
    </location>
</feature>
<evidence type="ECO:0000259" key="2">
    <source>
        <dbReference type="PROSITE" id="PS51505"/>
    </source>
</evidence>
<feature type="compositionally biased region" description="Low complexity" evidence="1">
    <location>
        <begin position="1601"/>
        <end position="1616"/>
    </location>
</feature>
<feature type="compositionally biased region" description="Basic residues" evidence="1">
    <location>
        <begin position="1"/>
        <end position="13"/>
    </location>
</feature>
<dbReference type="eggNOG" id="KOG4140">
    <property type="taxonomic scope" value="Eukaryota"/>
</dbReference>
<dbReference type="PANTHER" id="PTHR35711">
    <property type="entry name" value="EXPRESSED PROTEIN"/>
    <property type="match status" value="1"/>
</dbReference>
<feature type="compositionally biased region" description="Low complexity" evidence="1">
    <location>
        <begin position="1378"/>
        <end position="1394"/>
    </location>
</feature>
<feature type="compositionally biased region" description="Acidic residues" evidence="1">
    <location>
        <begin position="846"/>
        <end position="857"/>
    </location>
</feature>
<feature type="region of interest" description="Disordered" evidence="1">
    <location>
        <begin position="1321"/>
        <end position="1362"/>
    </location>
</feature>
<feature type="compositionally biased region" description="Low complexity" evidence="1">
    <location>
        <begin position="186"/>
        <end position="211"/>
    </location>
</feature>
<dbReference type="STRING" id="6412.T1FWE6"/>
<feature type="compositionally biased region" description="Low complexity" evidence="1">
    <location>
        <begin position="742"/>
        <end position="777"/>
    </location>
</feature>
<feature type="compositionally biased region" description="Low complexity" evidence="1">
    <location>
        <begin position="1322"/>
        <end position="1354"/>
    </location>
</feature>
<feature type="compositionally biased region" description="Polar residues" evidence="1">
    <location>
        <begin position="1414"/>
        <end position="1424"/>
    </location>
</feature>
<evidence type="ECO:0000313" key="4">
    <source>
        <dbReference type="EnsemblMetazoa" id="HelroP194782"/>
    </source>
</evidence>
<feature type="compositionally biased region" description="Low complexity" evidence="1">
    <location>
        <begin position="711"/>
        <end position="723"/>
    </location>
</feature>
<feature type="region of interest" description="Disordered" evidence="1">
    <location>
        <begin position="615"/>
        <end position="780"/>
    </location>
</feature>
<dbReference type="Pfam" id="PF08313">
    <property type="entry name" value="SCA7"/>
    <property type="match status" value="1"/>
</dbReference>
<feature type="region of interest" description="Disordered" evidence="1">
    <location>
        <begin position="1377"/>
        <end position="1397"/>
    </location>
</feature>
<feature type="compositionally biased region" description="Low complexity" evidence="1">
    <location>
        <begin position="670"/>
        <end position="704"/>
    </location>
</feature>
<sequence>MGHYKRPMKKHSKRSLDGKAATETSTNNEELTTVFPTMKNDMNGDGSIKNNVNANFNKCPRKEQTCLKPAVNEMNFKENKIIGEAIDNVDIVGHRPHHQHHHSASDKFKSNAFLIYSSSSSSSTCSSRQSSPIANKKFKNMHNNNNSNNNNDDDNSNSNSNKKVGSPISNTSLSGVNARINHKSKSTTAASKTSKTSTSAVVTSTSATVSSKFSNMSKRDLLLNAKKSMIKKGYKESFVKEVDSSPSPPTPSLPTNDDKQSEIYSSNAANAKQNTSRIFMSESGDSEDDDDGDVFNSSNCSQSFSQRSISSTSKAATTTTTNHNNKYKKYLIDSSSDSSISDSDLLSIVRSSANVKKCNSDGNTLNNEILTSSTRSTKFLTAPSSIGNKTIPTTSLATIYCISNTATKDNKLDKVPPSPASSTSSTVSKKRCRNDDSSLENRGKKFKPCSKTSAPTSSTTTANDSSTTFNQHQQSNSQSLSSRKNKMKIKPVQHQHHQLKLHNYPSPSSSSEPIDLLDSPLSRQVTILQQQQQPHFNKNYSFFGTTNNKLMVTTASPTLITYNPDIHCGVVGPNKLPCMQHLSCQVHHVTMKRLVGGRSKALDLLLLEQTSTPKNVLKNGKHNQQQHEHKQQQPEPMQQQHEHKQKQRNEPAADHHWPLTKGKHRAQKPSTVASITTTTSIRSVLSSSSSSSSSSSDVDDVSTTAQRSDARSSVASPTASSSSLIVTKVARQATRDMTVPVSSSSSLSSLKMSSSSPSPSASSSPMSSRSSSSSPLLKQNFNTKNSEDALSCLGPSSSGVVAVVTDAKTSAIPPPSTTTATTAAIKFTTRLKNNVPDMKSENGKNEDDDDDDDDVDYNNDNHVDDVADEEYVPGCVDIKCFSRAADSVQHEDGYDVDDVRMEEEVEEHHHHQLRQLQQQQAIKCTREELRSSLNIYKSNFIVRPGRFYKSATNPTDRHIPKRCKCVMFQEQNRLQLHDTKSCNAMSGTTRHTPYQSVSNKKLICKNSNRNINEHDVLCDVVPATNYPKPAAMNTFGAWTYKPATSVLVVDSSSSPSSSTFTCGFFSTSRKMENVRDAFGGLLLSLNSSGISKVTVNNKNSRDEISQARFTSSYLSKLRFNRNALNGRASSSLLLSALTPNPHFLTPPSSFSSLCGVLALSTIEHDDGNESEEDDNNDDDKEVIDSLSLHHINFRSSSSPSLLHHNAKSKKQSSHSSKLQKFCNDIERITTTTSSSTTTTSLTTASNMRRALTTTATAAIISISSLMKTEPPNLRKNTSSNDRHTDQMLSHHDEAHRSVSVTYSCRPISAFTAVTTPPPPTLYPQSPQQAPSCPFSSTTSSLSGFPSSITSPSTPLVNKLSSHNNDISDQAYKKTFIKQPQHQQLQDSHQQQPQLKIQHSKKLDEGAYRSISIHHAQQSTASSIHSPVVATTKTNRTPPTNTTQQLFMNGFAKNLPALTTSVDEHHQQQQHLQQQKYQQQQQQHFVNGFVPAPVASFAQHQIAGSTSIASTAVRTFNNSSVSRGLRDVPMNASMLNSLPITNHSQNNIHNNDQTNIDNKTAKSITNHVIGKLEHFPKDEHLRHLHCAEDWLMKQHSKLLQPLTSSSSFSPTFPQQLSNSPQKSKKAKISYPPHHHSYQQHQQQQIAHSSNRKNLNHSSTSAAVTNTTLQQQYHPHNIDNIIGLFTPSSSTTKSSSTIQQHSPFLSHLTSHPLSVFSQLSPNKAFNTTASHLTSTSSLTAITHIHEQQQHQQQKPFQPQFYNTFR</sequence>
<feature type="compositionally biased region" description="Low complexity" evidence="1">
    <location>
        <begin position="1430"/>
        <end position="1440"/>
    </location>
</feature>
<dbReference type="Proteomes" id="UP000015101">
    <property type="component" value="Unassembled WGS sequence"/>
</dbReference>
<feature type="region of interest" description="Disordered" evidence="1">
    <location>
        <begin position="239"/>
        <end position="260"/>
    </location>
</feature>
<dbReference type="HOGENOM" id="CLU_239044_0_0_1"/>